<dbReference type="Proteomes" id="UP000198827">
    <property type="component" value="Chromosome I"/>
</dbReference>
<accession>A0A1H0I8U3</accession>
<organism evidence="2 3">
    <name type="scientific">Pseudomonas arsenicoxydans</name>
    <dbReference type="NCBI Taxonomy" id="702115"/>
    <lineage>
        <taxon>Bacteria</taxon>
        <taxon>Pseudomonadati</taxon>
        <taxon>Pseudomonadota</taxon>
        <taxon>Gammaproteobacteria</taxon>
        <taxon>Pseudomonadales</taxon>
        <taxon>Pseudomonadaceae</taxon>
        <taxon>Pseudomonas</taxon>
    </lineage>
</organism>
<dbReference type="RefSeq" id="WP_090181244.1">
    <property type="nucleotide sequence ID" value="NZ_LT629705.1"/>
</dbReference>
<gene>
    <name evidence="2" type="ORF">SAMN04489798_2533</name>
</gene>
<sequence>MSLLNTESSIENTSNEENTYSGTATFLYSSKITGNVNLEGMCEILAESDAFSFALTSSGKIYFTDDKRLRSQQLNIETTITEQGMTVTGHNDFLKANPGDSNTYALSLALDLILSDKRLFNTAYGFPTESARIFMRPIAIKCEGDEDHELVIPYIKVYKGGIISISLPSISGFEESTIQTLVHSEVNKSRQNLTSVLCVKELHVACTECQMAQMSRRERLLQREAFETIMGAALNTPEEIEFVDERLTVYELVHTDQLTLTDIARNLLSVVARTISVGAVQTQIRWYGGQYNDDSIGQHWRGKPIIYISSHTNQKSSSSENWSTHKQLVNSVLARAFLSDKIIYADLNSKDMRNFDDFNNFYSEPVSLMLASLQVEEFVEQHDSYTFNNLTSDIQVLNEASHFIQTYYSYASLGLDKCKTAIDVARLEFEILEFEETLLSAHKYGEIAKYIEEIQRGEQLSSIYKLLHKKIETVRKALELDDKIKSESYTRRITIIFGVIASATLSPELMQPLAKYFEVAPENGDLAKVYGIASSVIVVAGVLTLIHYTFKLKDWIVKTLNGR</sequence>
<evidence type="ECO:0000313" key="2">
    <source>
        <dbReference type="EMBL" id="SDO27802.1"/>
    </source>
</evidence>
<name>A0A1H0I8U3_9PSED</name>
<dbReference type="EMBL" id="LT629705">
    <property type="protein sequence ID" value="SDO27802.1"/>
    <property type="molecule type" value="Genomic_DNA"/>
</dbReference>
<dbReference type="OrthoDB" id="7015611at2"/>
<keyword evidence="1" id="KW-0812">Transmembrane</keyword>
<keyword evidence="1" id="KW-1133">Transmembrane helix</keyword>
<feature type="transmembrane region" description="Helical" evidence="1">
    <location>
        <begin position="530"/>
        <end position="550"/>
    </location>
</feature>
<protein>
    <submittedName>
        <fullName evidence="2">Uncharacterized protein</fullName>
    </submittedName>
</protein>
<reference evidence="2 3" key="1">
    <citation type="submission" date="2016-10" db="EMBL/GenBank/DDBJ databases">
        <authorList>
            <person name="de Groot N.N."/>
        </authorList>
    </citation>
    <scope>NUCLEOTIDE SEQUENCE [LARGE SCALE GENOMIC DNA]</scope>
    <source>
        <strain evidence="2 3">CECT 7543</strain>
    </source>
</reference>
<dbReference type="AlphaFoldDB" id="A0A1H0I8U3"/>
<keyword evidence="1" id="KW-0472">Membrane</keyword>
<evidence type="ECO:0000313" key="3">
    <source>
        <dbReference type="Proteomes" id="UP000198827"/>
    </source>
</evidence>
<evidence type="ECO:0000256" key="1">
    <source>
        <dbReference type="SAM" id="Phobius"/>
    </source>
</evidence>
<proteinExistence type="predicted"/>